<keyword evidence="5" id="KW-1185">Reference proteome</keyword>
<evidence type="ECO:0000256" key="2">
    <source>
        <dbReference type="ARBA" id="ARBA00022741"/>
    </source>
</evidence>
<protein>
    <submittedName>
        <fullName evidence="4">Hsp70 family protein</fullName>
    </submittedName>
</protein>
<evidence type="ECO:0000256" key="3">
    <source>
        <dbReference type="ARBA" id="ARBA00022840"/>
    </source>
</evidence>
<keyword evidence="2" id="KW-0547">Nucleotide-binding</keyword>
<dbReference type="Proteomes" id="UP000468591">
    <property type="component" value="Unassembled WGS sequence"/>
</dbReference>
<dbReference type="AlphaFoldDB" id="A0A6P0C6L6"/>
<dbReference type="GO" id="GO:0005524">
    <property type="term" value="F:ATP binding"/>
    <property type="evidence" value="ECO:0007669"/>
    <property type="project" value="UniProtKB-KW"/>
</dbReference>
<evidence type="ECO:0000313" key="5">
    <source>
        <dbReference type="Proteomes" id="UP000468591"/>
    </source>
</evidence>
<dbReference type="GO" id="GO:0140662">
    <property type="term" value="F:ATP-dependent protein folding chaperone"/>
    <property type="evidence" value="ECO:0007669"/>
    <property type="project" value="InterPro"/>
</dbReference>
<name>A0A6P0C6L6_9RHOB</name>
<accession>A0A6P0C6L6</accession>
<dbReference type="PROSITE" id="PS00329">
    <property type="entry name" value="HSP70_2"/>
    <property type="match status" value="1"/>
</dbReference>
<sequence>MAETLGIDFGTSNSAAGICVGGKPHLIPLEGDAQTIPTAVFFDFEAKKMVMGPEASAALLRGDEGRYMRGLKSLLGTRLIRESRMLLGERIDFIEIIARFLAEVKARAEAATGKQFDRALSGRPVRFHSEDARRDAQALTDLTECYARAGFKEVRFLNEPEAAALANREVLARGDLGLIVDIGGGTSDFTLFRQDEGQGIDILSSYGVRIGGTDFDRRLSIARVMPQLGMSSPIRHAFGNETHIAPNAIFNDLATWAKIPFLYGPDTVRAAKELRKYAVHEKRLARLVKVLEQELGHDLAFAVEAGKIMANTPDVADPVIRLDMLKRGATLPLPAEMMTRKLSGLADQVGDAAEATLAQAQLAPEAVKKLIFVGGSSLMQVVERALTSRLPKAQVHRGAALTAIVDGLALRSAET</sequence>
<dbReference type="InterPro" id="IPR018181">
    <property type="entry name" value="Heat_shock_70_CS"/>
</dbReference>
<dbReference type="InterPro" id="IPR013126">
    <property type="entry name" value="Hsp_70_fam"/>
</dbReference>
<dbReference type="InterPro" id="IPR043129">
    <property type="entry name" value="ATPase_NBD"/>
</dbReference>
<dbReference type="RefSeq" id="WP_164352332.1">
    <property type="nucleotide sequence ID" value="NZ_JAABNT010000002.1"/>
</dbReference>
<evidence type="ECO:0000256" key="1">
    <source>
        <dbReference type="ARBA" id="ARBA00007381"/>
    </source>
</evidence>
<dbReference type="SUPFAM" id="SSF53067">
    <property type="entry name" value="Actin-like ATPase domain"/>
    <property type="match status" value="2"/>
</dbReference>
<dbReference type="EMBL" id="JAABNT010000002">
    <property type="protein sequence ID" value="NEK21477.1"/>
    <property type="molecule type" value="Genomic_DNA"/>
</dbReference>
<evidence type="ECO:0000313" key="4">
    <source>
        <dbReference type="EMBL" id="NEK21477.1"/>
    </source>
</evidence>
<dbReference type="Gene3D" id="3.30.420.40">
    <property type="match status" value="2"/>
</dbReference>
<gene>
    <name evidence="4" type="ORF">GV827_03555</name>
</gene>
<keyword evidence="3" id="KW-0067">ATP-binding</keyword>
<comment type="caution">
    <text evidence="4">The sequence shown here is derived from an EMBL/GenBank/DDBJ whole genome shotgun (WGS) entry which is preliminary data.</text>
</comment>
<dbReference type="PANTHER" id="PTHR42749:SF1">
    <property type="entry name" value="CELL SHAPE-DETERMINING PROTEIN MREB"/>
    <property type="match status" value="1"/>
</dbReference>
<dbReference type="Pfam" id="PF00012">
    <property type="entry name" value="HSP70"/>
    <property type="match status" value="1"/>
</dbReference>
<organism evidence="4 5">
    <name type="scientific">Sulfitobacter sediminilitoris</name>
    <dbReference type="NCBI Taxonomy" id="2698830"/>
    <lineage>
        <taxon>Bacteria</taxon>
        <taxon>Pseudomonadati</taxon>
        <taxon>Pseudomonadota</taxon>
        <taxon>Alphaproteobacteria</taxon>
        <taxon>Rhodobacterales</taxon>
        <taxon>Roseobacteraceae</taxon>
        <taxon>Sulfitobacter</taxon>
    </lineage>
</organism>
<reference evidence="4 5" key="1">
    <citation type="submission" date="2020-01" db="EMBL/GenBank/DDBJ databases">
        <title>Sulfitobacter sediminilitoris sp. nov., isolated from a tidal flat.</title>
        <authorList>
            <person name="Park S."/>
            <person name="Yoon J.-H."/>
        </authorList>
    </citation>
    <scope>NUCLEOTIDE SEQUENCE [LARGE SCALE GENOMIC DNA]</scope>
    <source>
        <strain evidence="4 5">JBTF-M27</strain>
    </source>
</reference>
<proteinExistence type="inferred from homology"/>
<comment type="similarity">
    <text evidence="1">Belongs to the heat shock protein 70 family.</text>
</comment>
<dbReference type="PANTHER" id="PTHR42749">
    <property type="entry name" value="CELL SHAPE-DETERMINING PROTEIN MREB"/>
    <property type="match status" value="1"/>
</dbReference>